<name>A0AAV5IGN8_9ROSI</name>
<feature type="region of interest" description="Disordered" evidence="1">
    <location>
        <begin position="17"/>
        <end position="46"/>
    </location>
</feature>
<dbReference type="GO" id="GO:0009658">
    <property type="term" value="P:chloroplast organization"/>
    <property type="evidence" value="ECO:0007669"/>
    <property type="project" value="TreeGrafter"/>
</dbReference>
<feature type="compositionally biased region" description="Polar residues" evidence="1">
    <location>
        <begin position="189"/>
        <end position="206"/>
    </location>
</feature>
<protein>
    <submittedName>
        <fullName evidence="2">Uncharacterized protein</fullName>
    </submittedName>
</protein>
<feature type="compositionally biased region" description="Basic and acidic residues" evidence="1">
    <location>
        <begin position="29"/>
        <end position="40"/>
    </location>
</feature>
<dbReference type="Pfam" id="PF11523">
    <property type="entry name" value="DUF3223"/>
    <property type="match status" value="1"/>
</dbReference>
<keyword evidence="3" id="KW-1185">Reference proteome</keyword>
<sequence length="206" mass="23649">MKVNPWEMRAAGDNYQWGQSRGYRGRASNGKDWRQKKNNSERSSGLNDDAGVAALYTATRQRLDIFTSEEQDILVDVESLMQSIRRIMHNSGYNDGDPLSAEDHSFVLDNVFAYHPEKARKMSAGIDYFMISKLINFPESKCLYVVATDGLQEDFSYRKCLDNMIRGKYPKTAEEFTAKYFRKPRSGGNREQNSVPPQTPQDENQH</sequence>
<dbReference type="Proteomes" id="UP001054252">
    <property type="component" value="Unassembled WGS sequence"/>
</dbReference>
<accession>A0AAV5IGN8</accession>
<dbReference type="GO" id="GO:0009507">
    <property type="term" value="C:chloroplast"/>
    <property type="evidence" value="ECO:0007669"/>
    <property type="project" value="TreeGrafter"/>
</dbReference>
<dbReference type="InterPro" id="IPR044673">
    <property type="entry name" value="DCL-like"/>
</dbReference>
<dbReference type="EMBL" id="BPVZ01000012">
    <property type="protein sequence ID" value="GKU98285.1"/>
    <property type="molecule type" value="Genomic_DNA"/>
</dbReference>
<feature type="region of interest" description="Disordered" evidence="1">
    <location>
        <begin position="181"/>
        <end position="206"/>
    </location>
</feature>
<dbReference type="AlphaFoldDB" id="A0AAV5IGN8"/>
<gene>
    <name evidence="2" type="ORF">SLEP1_g11307</name>
</gene>
<dbReference type="PANTHER" id="PTHR33415">
    <property type="entry name" value="PROTEIN EMBRYO DEFECTIVE 514"/>
    <property type="match status" value="1"/>
</dbReference>
<reference evidence="2 3" key="1">
    <citation type="journal article" date="2021" name="Commun. Biol.">
        <title>The genome of Shorea leprosula (Dipterocarpaceae) highlights the ecological relevance of drought in aseasonal tropical rainforests.</title>
        <authorList>
            <person name="Ng K.K.S."/>
            <person name="Kobayashi M.J."/>
            <person name="Fawcett J.A."/>
            <person name="Hatakeyama M."/>
            <person name="Paape T."/>
            <person name="Ng C.H."/>
            <person name="Ang C.C."/>
            <person name="Tnah L.H."/>
            <person name="Lee C.T."/>
            <person name="Nishiyama T."/>
            <person name="Sese J."/>
            <person name="O'Brien M.J."/>
            <person name="Copetti D."/>
            <person name="Mohd Noor M.I."/>
            <person name="Ong R.C."/>
            <person name="Putra M."/>
            <person name="Sireger I.Z."/>
            <person name="Indrioko S."/>
            <person name="Kosugi Y."/>
            <person name="Izuno A."/>
            <person name="Isagi Y."/>
            <person name="Lee S.L."/>
            <person name="Shimizu K.K."/>
        </authorList>
    </citation>
    <scope>NUCLEOTIDE SEQUENCE [LARGE SCALE GENOMIC DNA]</scope>
    <source>
        <strain evidence="2">214</strain>
    </source>
</reference>
<organism evidence="2 3">
    <name type="scientific">Rubroshorea leprosula</name>
    <dbReference type="NCBI Taxonomy" id="152421"/>
    <lineage>
        <taxon>Eukaryota</taxon>
        <taxon>Viridiplantae</taxon>
        <taxon>Streptophyta</taxon>
        <taxon>Embryophyta</taxon>
        <taxon>Tracheophyta</taxon>
        <taxon>Spermatophyta</taxon>
        <taxon>Magnoliopsida</taxon>
        <taxon>eudicotyledons</taxon>
        <taxon>Gunneridae</taxon>
        <taxon>Pentapetalae</taxon>
        <taxon>rosids</taxon>
        <taxon>malvids</taxon>
        <taxon>Malvales</taxon>
        <taxon>Dipterocarpaceae</taxon>
        <taxon>Rubroshorea</taxon>
    </lineage>
</organism>
<comment type="caution">
    <text evidence="2">The sequence shown here is derived from an EMBL/GenBank/DDBJ whole genome shotgun (WGS) entry which is preliminary data.</text>
</comment>
<evidence type="ECO:0000313" key="3">
    <source>
        <dbReference type="Proteomes" id="UP001054252"/>
    </source>
</evidence>
<dbReference type="Gene3D" id="3.10.450.40">
    <property type="match status" value="1"/>
</dbReference>
<dbReference type="GO" id="GO:1901259">
    <property type="term" value="P:chloroplast rRNA processing"/>
    <property type="evidence" value="ECO:0007669"/>
    <property type="project" value="TreeGrafter"/>
</dbReference>
<dbReference type="PANTHER" id="PTHR33415:SF24">
    <property type="entry name" value="DNA-DIRECTED RNA POLYMERASE"/>
    <property type="match status" value="1"/>
</dbReference>
<evidence type="ECO:0000256" key="1">
    <source>
        <dbReference type="SAM" id="MobiDB-lite"/>
    </source>
</evidence>
<proteinExistence type="predicted"/>
<evidence type="ECO:0000313" key="2">
    <source>
        <dbReference type="EMBL" id="GKU98285.1"/>
    </source>
</evidence>